<reference evidence="2" key="1">
    <citation type="submission" date="2014-09" db="EMBL/GenBank/DDBJ databases">
        <authorList>
            <person name="Magalhaes I.L.F."/>
            <person name="Oliveira U."/>
            <person name="Santos F.R."/>
            <person name="Vidigal T.H.D.A."/>
            <person name="Brescovit A.D."/>
            <person name="Santos A.J."/>
        </authorList>
    </citation>
    <scope>NUCLEOTIDE SEQUENCE</scope>
    <source>
        <tissue evidence="2">Shoot tissue taken approximately 20 cm above the soil surface</tissue>
    </source>
</reference>
<dbReference type="EMBL" id="GBRH01245702">
    <property type="protein sequence ID" value="JAD52193.1"/>
    <property type="molecule type" value="Transcribed_RNA"/>
</dbReference>
<evidence type="ECO:0000313" key="2">
    <source>
        <dbReference type="EMBL" id="JAD52193.1"/>
    </source>
</evidence>
<name>A0A0A9AQQ4_ARUDO</name>
<evidence type="ECO:0000256" key="1">
    <source>
        <dbReference type="SAM" id="SignalP"/>
    </source>
</evidence>
<feature type="signal peptide" evidence="1">
    <location>
        <begin position="1"/>
        <end position="26"/>
    </location>
</feature>
<keyword evidence="1" id="KW-0732">Signal</keyword>
<protein>
    <submittedName>
        <fullName evidence="2">Uncharacterized protein</fullName>
    </submittedName>
</protein>
<proteinExistence type="predicted"/>
<dbReference type="AlphaFoldDB" id="A0A0A9AQQ4"/>
<feature type="chain" id="PRO_5002042691" evidence="1">
    <location>
        <begin position="27"/>
        <end position="55"/>
    </location>
</feature>
<organism evidence="2">
    <name type="scientific">Arundo donax</name>
    <name type="common">Giant reed</name>
    <name type="synonym">Donax arundinaceus</name>
    <dbReference type="NCBI Taxonomy" id="35708"/>
    <lineage>
        <taxon>Eukaryota</taxon>
        <taxon>Viridiplantae</taxon>
        <taxon>Streptophyta</taxon>
        <taxon>Embryophyta</taxon>
        <taxon>Tracheophyta</taxon>
        <taxon>Spermatophyta</taxon>
        <taxon>Magnoliopsida</taxon>
        <taxon>Liliopsida</taxon>
        <taxon>Poales</taxon>
        <taxon>Poaceae</taxon>
        <taxon>PACMAD clade</taxon>
        <taxon>Arundinoideae</taxon>
        <taxon>Arundineae</taxon>
        <taxon>Arundo</taxon>
    </lineage>
</organism>
<accession>A0A0A9AQQ4</accession>
<reference evidence="2" key="2">
    <citation type="journal article" date="2015" name="Data Brief">
        <title>Shoot transcriptome of the giant reed, Arundo donax.</title>
        <authorList>
            <person name="Barrero R.A."/>
            <person name="Guerrero F.D."/>
            <person name="Moolhuijzen P."/>
            <person name="Goolsby J.A."/>
            <person name="Tidwell J."/>
            <person name="Bellgard S.E."/>
            <person name="Bellgard M.I."/>
        </authorList>
    </citation>
    <scope>NUCLEOTIDE SEQUENCE</scope>
    <source>
        <tissue evidence="2">Shoot tissue taken approximately 20 cm above the soil surface</tissue>
    </source>
</reference>
<sequence>MSCLPEDWMCQNVTLWLIWISQLTLHTTPTELEELDVSAGKGLWSQYAKKQRHLL</sequence>